<protein>
    <recommendedName>
        <fullName evidence="4">LIM domain and actin binding 1a</fullName>
    </recommendedName>
</protein>
<sequence length="224" mass="24636">MESGPFSRRSWATQSLRITAKELSLVSGRGRNNAIAERFSKYQKAAEEASAEKKKSSVESATPSLRSGNLSALKKRWEQTEKFDRNKASSIQPSSQASARCRPAALNRPPSISENPPPLQSPDLLTAQEAKKTVASSVPQPSAAPKAPKAEKQGGMDSVELTHNEKPENLEAQVPTSPCASYEKPKVPLNNLKMKFEKGENKMDKVRHRAVPVRLPPLIIDKYH</sequence>
<feature type="compositionally biased region" description="Low complexity" evidence="1">
    <location>
        <begin position="88"/>
        <end position="99"/>
    </location>
</feature>
<reference evidence="2" key="1">
    <citation type="submission" date="2025-08" db="UniProtKB">
        <authorList>
            <consortium name="Ensembl"/>
        </authorList>
    </citation>
    <scope>IDENTIFICATION</scope>
</reference>
<dbReference type="InParanoid" id="A0A7N9B027"/>
<feature type="compositionally biased region" description="Low complexity" evidence="1">
    <location>
        <begin position="134"/>
        <end position="147"/>
    </location>
</feature>
<evidence type="ECO:0000256" key="1">
    <source>
        <dbReference type="SAM" id="MobiDB-lite"/>
    </source>
</evidence>
<feature type="compositionally biased region" description="Basic and acidic residues" evidence="1">
    <location>
        <begin position="75"/>
        <end position="87"/>
    </location>
</feature>
<name>A0A7N9B027_9TELE</name>
<feature type="compositionally biased region" description="Basic and acidic residues" evidence="1">
    <location>
        <begin position="148"/>
        <end position="169"/>
    </location>
</feature>
<dbReference type="GeneTree" id="ENSGT00940000167488"/>
<dbReference type="AlphaFoldDB" id="A0A7N9B027"/>
<evidence type="ECO:0000313" key="3">
    <source>
        <dbReference type="Proteomes" id="UP000261640"/>
    </source>
</evidence>
<accession>A0A7N9B027</accession>
<organism evidence="2 3">
    <name type="scientific">Mastacembelus armatus</name>
    <name type="common">zig-zag eel</name>
    <dbReference type="NCBI Taxonomy" id="205130"/>
    <lineage>
        <taxon>Eukaryota</taxon>
        <taxon>Metazoa</taxon>
        <taxon>Chordata</taxon>
        <taxon>Craniata</taxon>
        <taxon>Vertebrata</taxon>
        <taxon>Euteleostomi</taxon>
        <taxon>Actinopterygii</taxon>
        <taxon>Neopterygii</taxon>
        <taxon>Teleostei</taxon>
        <taxon>Neoteleostei</taxon>
        <taxon>Acanthomorphata</taxon>
        <taxon>Anabantaria</taxon>
        <taxon>Synbranchiformes</taxon>
        <taxon>Mastacembelidae</taxon>
        <taxon>Mastacembelus</taxon>
    </lineage>
</organism>
<evidence type="ECO:0000313" key="2">
    <source>
        <dbReference type="Ensembl" id="ENSMAMP00000061147.1"/>
    </source>
</evidence>
<feature type="compositionally biased region" description="Basic and acidic residues" evidence="1">
    <location>
        <begin position="47"/>
        <end position="57"/>
    </location>
</feature>
<dbReference type="Proteomes" id="UP000261640">
    <property type="component" value="Unplaced"/>
</dbReference>
<feature type="region of interest" description="Disordered" evidence="1">
    <location>
        <begin position="47"/>
        <end position="186"/>
    </location>
</feature>
<evidence type="ECO:0008006" key="4">
    <source>
        <dbReference type="Google" id="ProtNLM"/>
    </source>
</evidence>
<reference evidence="2" key="2">
    <citation type="submission" date="2025-09" db="UniProtKB">
        <authorList>
            <consortium name="Ensembl"/>
        </authorList>
    </citation>
    <scope>IDENTIFICATION</scope>
</reference>
<dbReference type="Ensembl" id="ENSMAMT00000061472.1">
    <property type="protein sequence ID" value="ENSMAMP00000061147.1"/>
    <property type="gene ID" value="ENSMAMG00000025341.1"/>
</dbReference>
<keyword evidence="3" id="KW-1185">Reference proteome</keyword>
<proteinExistence type="predicted"/>